<name>G4TYC1_SERID</name>
<keyword evidence="2" id="KW-1185">Reference proteome</keyword>
<reference evidence="1 2" key="1">
    <citation type="journal article" date="2011" name="PLoS Pathog.">
        <title>Endophytic Life Strategies Decoded by Genome and Transcriptome Analyses of the Mutualistic Root Symbiont Piriformospora indica.</title>
        <authorList>
            <person name="Zuccaro A."/>
            <person name="Lahrmann U."/>
            <person name="Guldener U."/>
            <person name="Langen G."/>
            <person name="Pfiffi S."/>
            <person name="Biedenkopf D."/>
            <person name="Wong P."/>
            <person name="Samans B."/>
            <person name="Grimm C."/>
            <person name="Basiewicz M."/>
            <person name="Murat C."/>
            <person name="Martin F."/>
            <person name="Kogel K.H."/>
        </authorList>
    </citation>
    <scope>NUCLEOTIDE SEQUENCE [LARGE SCALE GENOMIC DNA]</scope>
    <source>
        <strain evidence="1 2">DSM 11827</strain>
    </source>
</reference>
<accession>G4TYC1</accession>
<dbReference type="HOGENOM" id="CLU_2197967_0_0_1"/>
<sequence length="108" mass="12656">MFPFDIVSGLFLLRSFRSRSFSFLHPRSSTDTHHGSSLRRFTLANVAVWYLAGDTHLSSLLNALRRVARWLVFIHFIYDDRDAQGVVNSSLVVWMRANRELNLRFWLV</sequence>
<comment type="caution">
    <text evidence="1">The sequence shown here is derived from an EMBL/GenBank/DDBJ whole genome shotgun (WGS) entry which is preliminary data.</text>
</comment>
<dbReference type="EMBL" id="CAFZ01000694">
    <property type="protein sequence ID" value="CCA76314.1"/>
    <property type="molecule type" value="Genomic_DNA"/>
</dbReference>
<organism evidence="1 2">
    <name type="scientific">Serendipita indica (strain DSM 11827)</name>
    <name type="common">Root endophyte fungus</name>
    <name type="synonym">Piriformospora indica</name>
    <dbReference type="NCBI Taxonomy" id="1109443"/>
    <lineage>
        <taxon>Eukaryota</taxon>
        <taxon>Fungi</taxon>
        <taxon>Dikarya</taxon>
        <taxon>Basidiomycota</taxon>
        <taxon>Agaricomycotina</taxon>
        <taxon>Agaricomycetes</taxon>
        <taxon>Sebacinales</taxon>
        <taxon>Serendipitaceae</taxon>
        <taxon>Serendipita</taxon>
    </lineage>
</organism>
<dbReference type="AlphaFoldDB" id="G4TYC1"/>
<dbReference type="Proteomes" id="UP000007148">
    <property type="component" value="Unassembled WGS sequence"/>
</dbReference>
<proteinExistence type="predicted"/>
<gene>
    <name evidence="1" type="ORF">PIIN_10309</name>
</gene>
<dbReference type="InParanoid" id="G4TYC1"/>
<protein>
    <submittedName>
        <fullName evidence="1">Uncharacterized protein</fullName>
    </submittedName>
</protein>
<evidence type="ECO:0000313" key="1">
    <source>
        <dbReference type="EMBL" id="CCA76314.1"/>
    </source>
</evidence>
<evidence type="ECO:0000313" key="2">
    <source>
        <dbReference type="Proteomes" id="UP000007148"/>
    </source>
</evidence>